<dbReference type="InterPro" id="IPR003661">
    <property type="entry name" value="HisK_dim/P_dom"/>
</dbReference>
<evidence type="ECO:0000256" key="4">
    <source>
        <dbReference type="ARBA" id="ARBA00022679"/>
    </source>
</evidence>
<organism evidence="8 9">
    <name type="scientific">Deinococcus arenae</name>
    <dbReference type="NCBI Taxonomy" id="1452751"/>
    <lineage>
        <taxon>Bacteria</taxon>
        <taxon>Thermotogati</taxon>
        <taxon>Deinococcota</taxon>
        <taxon>Deinococci</taxon>
        <taxon>Deinococcales</taxon>
        <taxon>Deinococcaceae</taxon>
        <taxon>Deinococcus</taxon>
    </lineage>
</organism>
<evidence type="ECO:0000259" key="7">
    <source>
        <dbReference type="PROSITE" id="PS50113"/>
    </source>
</evidence>
<reference evidence="9" key="1">
    <citation type="journal article" date="2019" name="Int. J. Syst. Evol. Microbiol.">
        <title>The Global Catalogue of Microorganisms (GCM) 10K type strain sequencing project: providing services to taxonomists for standard genome sequencing and annotation.</title>
        <authorList>
            <consortium name="The Broad Institute Genomics Platform"/>
            <consortium name="The Broad Institute Genome Sequencing Center for Infectious Disease"/>
            <person name="Wu L."/>
            <person name="Ma J."/>
        </authorList>
    </citation>
    <scope>NUCLEOTIDE SEQUENCE [LARGE SCALE GENOMIC DNA]</scope>
    <source>
        <strain evidence="9">JCM 31047</strain>
    </source>
</reference>
<dbReference type="EC" id="2.7.13.3" evidence="2"/>
<dbReference type="SMART" id="SM00387">
    <property type="entry name" value="HATPase_c"/>
    <property type="match status" value="1"/>
</dbReference>
<dbReference type="PANTHER" id="PTHR43304:SF1">
    <property type="entry name" value="PAC DOMAIN-CONTAINING PROTEIN"/>
    <property type="match status" value="1"/>
</dbReference>
<dbReference type="CDD" id="cd00130">
    <property type="entry name" value="PAS"/>
    <property type="match status" value="1"/>
</dbReference>
<dbReference type="InterPro" id="IPR036890">
    <property type="entry name" value="HATPase_C_sf"/>
</dbReference>
<dbReference type="Proteomes" id="UP000600547">
    <property type="component" value="Unassembled WGS sequence"/>
</dbReference>
<dbReference type="InterPro" id="IPR000014">
    <property type="entry name" value="PAS"/>
</dbReference>
<keyword evidence="4" id="KW-0808">Transferase</keyword>
<dbReference type="InterPro" id="IPR052162">
    <property type="entry name" value="Sensor_kinase/Photoreceptor"/>
</dbReference>
<dbReference type="InterPro" id="IPR003594">
    <property type="entry name" value="HATPase_dom"/>
</dbReference>
<protein>
    <recommendedName>
        <fullName evidence="2">histidine kinase</fullName>
        <ecNumber evidence="2">2.7.13.3</ecNumber>
    </recommendedName>
</protein>
<dbReference type="Pfam" id="PF08448">
    <property type="entry name" value="PAS_4"/>
    <property type="match status" value="1"/>
</dbReference>
<keyword evidence="9" id="KW-1185">Reference proteome</keyword>
<keyword evidence="3" id="KW-0597">Phosphoprotein</keyword>
<dbReference type="InterPro" id="IPR000700">
    <property type="entry name" value="PAS-assoc_C"/>
</dbReference>
<dbReference type="InterPro" id="IPR003018">
    <property type="entry name" value="GAF"/>
</dbReference>
<keyword evidence="5" id="KW-0418">Kinase</keyword>
<dbReference type="SUPFAM" id="SSF55874">
    <property type="entry name" value="ATPase domain of HSP90 chaperone/DNA topoisomerase II/histidine kinase"/>
    <property type="match status" value="1"/>
</dbReference>
<dbReference type="InterPro" id="IPR035965">
    <property type="entry name" value="PAS-like_dom_sf"/>
</dbReference>
<accession>A0A8H9GRQ6</accession>
<dbReference type="InterPro" id="IPR036097">
    <property type="entry name" value="HisK_dim/P_sf"/>
</dbReference>
<dbReference type="GO" id="GO:0000155">
    <property type="term" value="F:phosphorelay sensor kinase activity"/>
    <property type="evidence" value="ECO:0007669"/>
    <property type="project" value="InterPro"/>
</dbReference>
<evidence type="ECO:0000259" key="6">
    <source>
        <dbReference type="PROSITE" id="PS50109"/>
    </source>
</evidence>
<dbReference type="AlphaFoldDB" id="A0A8H9GRQ6"/>
<proteinExistence type="predicted"/>
<dbReference type="PANTHER" id="PTHR43304">
    <property type="entry name" value="PHYTOCHROME-LIKE PROTEIN CPH1"/>
    <property type="match status" value="1"/>
</dbReference>
<evidence type="ECO:0000256" key="3">
    <source>
        <dbReference type="ARBA" id="ARBA00022553"/>
    </source>
</evidence>
<dbReference type="RefSeq" id="WP_189062643.1">
    <property type="nucleotide sequence ID" value="NZ_BMQG01000013.1"/>
</dbReference>
<comment type="catalytic activity">
    <reaction evidence="1">
        <text>ATP + protein L-histidine = ADP + protein N-phospho-L-histidine.</text>
        <dbReference type="EC" id="2.7.13.3"/>
    </reaction>
</comment>
<dbReference type="PRINTS" id="PR00344">
    <property type="entry name" value="BCTRLSENSOR"/>
</dbReference>
<name>A0A8H9GRQ6_9DEIO</name>
<dbReference type="Pfam" id="PF00512">
    <property type="entry name" value="HisKA"/>
    <property type="match status" value="1"/>
</dbReference>
<comment type="caution">
    <text evidence="8">The sequence shown here is derived from an EMBL/GenBank/DDBJ whole genome shotgun (WGS) entry which is preliminary data.</text>
</comment>
<dbReference type="CDD" id="cd00082">
    <property type="entry name" value="HisKA"/>
    <property type="match status" value="1"/>
</dbReference>
<gene>
    <name evidence="8" type="ORF">GCM10008956_31350</name>
</gene>
<evidence type="ECO:0000256" key="5">
    <source>
        <dbReference type="ARBA" id="ARBA00022777"/>
    </source>
</evidence>
<dbReference type="EMBL" id="BMQG01000013">
    <property type="protein sequence ID" value="GGM53040.1"/>
    <property type="molecule type" value="Genomic_DNA"/>
</dbReference>
<evidence type="ECO:0000256" key="1">
    <source>
        <dbReference type="ARBA" id="ARBA00000085"/>
    </source>
</evidence>
<dbReference type="SMART" id="SM00388">
    <property type="entry name" value="HisKA"/>
    <property type="match status" value="1"/>
</dbReference>
<dbReference type="FunFam" id="3.30.565.10:FF:000006">
    <property type="entry name" value="Sensor histidine kinase WalK"/>
    <property type="match status" value="1"/>
</dbReference>
<dbReference type="PROSITE" id="PS50113">
    <property type="entry name" value="PAC"/>
    <property type="match status" value="1"/>
</dbReference>
<dbReference type="Pfam" id="PF01590">
    <property type="entry name" value="GAF"/>
    <property type="match status" value="2"/>
</dbReference>
<evidence type="ECO:0000313" key="8">
    <source>
        <dbReference type="EMBL" id="GGM53040.1"/>
    </source>
</evidence>
<dbReference type="SUPFAM" id="SSF47384">
    <property type="entry name" value="Homodimeric domain of signal transducing histidine kinase"/>
    <property type="match status" value="1"/>
</dbReference>
<dbReference type="SUPFAM" id="SSF55781">
    <property type="entry name" value="GAF domain-like"/>
    <property type="match status" value="4"/>
</dbReference>
<dbReference type="InterPro" id="IPR029016">
    <property type="entry name" value="GAF-like_dom_sf"/>
</dbReference>
<dbReference type="InterPro" id="IPR013656">
    <property type="entry name" value="PAS_4"/>
</dbReference>
<dbReference type="Gene3D" id="3.30.450.40">
    <property type="match status" value="4"/>
</dbReference>
<dbReference type="InterPro" id="IPR004358">
    <property type="entry name" value="Sig_transdc_His_kin-like_C"/>
</dbReference>
<dbReference type="Pfam" id="PF02518">
    <property type="entry name" value="HATPase_c"/>
    <property type="match status" value="1"/>
</dbReference>
<sequence>MTLELAMSEVLDRPAPVALLIALTQLAAAWADTQDAEAMTAPALQALQAAWHPAHATWIAAAELTHAPQAIRDAADAGATVVFQGSAAQAAAPIGPAATVALLPCAGPAGLWGAAVLTWTAPYEFTEADLAAWHAWCTQVTLSLTRLFQRDELDRQVARRTHELEEDRLALDAFVAYKEAVGGASDVFTLARQAEQVLRTKMPHLSAAYYELDAGRWTARVWSDDLPPDLAAAVQDGVPAGTLNFAQAHDTQGEVFVDGWDAAANHLPGAGAFGAAAFLPLTAGGRVCSVFAVGKREAPHWSDREKALIRAVTRGLQVTLERTEHLRQLEEERAALDAFVQFAEASSHVADPQELAERATAVLSTTLDVHASFLTLQGQQWVGQAFSQSVGADTRLVVRRGLPASWPNLQRPFEVEEAVFIDQWEPETQASAPTGLYYAAALYPYRRSGHPHGLLVIGSPRRGAWTDRERSVFRAVGRSLSLAFERVDQNDQLAETARALEAFMAYTEAIGTRTDVHALAAQAISVLEGHFPQSSVGYFEPEQGLWKIRAWNGAFPPELLSVLQAGVPENPVITELLRTRAAVFVDLWDAQAVNLQESGGFGSGVNVPLIVDGTVRGILGIGRPDATHWQPQEQALVRAVARGLTLAMERAAAAQTLADQNAELTARARALEGIAELTRDLSISGDPAALLRQTQALALSLLPEGCALYYELDGDRWRCRSQVGLLHGAGLQAAVDAGLPYEQTQNLVIPWTTGDAYFQDLYDHDTDGLGDLTLEVGATATLPIHVGTEILGIFAVALRTVRQWTATDRAVLETIVRQLSLALEGVRAHEALNRTRHYLEVAVANAPMLLFAVDTQGIFTLFEGDLARRLSDRPQDVIGQSAPELFRHDPTLRHITSLHQAFAGEEVHEVIELSARQIILEAWFVPVLDARGQVTEVVGVALDVTERWTAQQHLESTNAELRRSNAELEQFAYVASHDLQEPLRTVTSFTDLLARKYAPALDERGLQYMGLITQATGRMAQLLEDLLAFARVHQAPENRVRVHTDALVRQVLDDLTGIVRETGAQVDVQSLPDVHADRSQVRQVFQNLIGNALKFAAPERRLTVRIRGRQVGDRAEFTVEDNGIGIDPQFHERIFTIFQRLHTRDHYAGNGIGLSISRKIVERHGGALTVTSTEGRGSTFAFTLPVAPPAETG</sequence>
<feature type="domain" description="PAC" evidence="7">
    <location>
        <begin position="904"/>
        <end position="956"/>
    </location>
</feature>
<dbReference type="SMART" id="SM00065">
    <property type="entry name" value="GAF"/>
    <property type="match status" value="2"/>
</dbReference>
<dbReference type="SUPFAM" id="SSF55785">
    <property type="entry name" value="PYP-like sensor domain (PAS domain)"/>
    <property type="match status" value="1"/>
</dbReference>
<feature type="domain" description="Histidine kinase" evidence="6">
    <location>
        <begin position="974"/>
        <end position="1188"/>
    </location>
</feature>
<dbReference type="Gene3D" id="3.30.565.10">
    <property type="entry name" value="Histidine kinase-like ATPase, C-terminal domain"/>
    <property type="match status" value="1"/>
</dbReference>
<dbReference type="Gene3D" id="3.30.450.20">
    <property type="entry name" value="PAS domain"/>
    <property type="match status" value="1"/>
</dbReference>
<evidence type="ECO:0000313" key="9">
    <source>
        <dbReference type="Proteomes" id="UP000600547"/>
    </source>
</evidence>
<dbReference type="PROSITE" id="PS50109">
    <property type="entry name" value="HIS_KIN"/>
    <property type="match status" value="1"/>
</dbReference>
<evidence type="ECO:0000256" key="2">
    <source>
        <dbReference type="ARBA" id="ARBA00012438"/>
    </source>
</evidence>
<dbReference type="Gene3D" id="1.10.287.130">
    <property type="match status" value="1"/>
</dbReference>
<dbReference type="InterPro" id="IPR005467">
    <property type="entry name" value="His_kinase_dom"/>
</dbReference>